<dbReference type="AlphaFoldDB" id="A0A7X4GSG6"/>
<feature type="domain" description="GGDEF" evidence="3">
    <location>
        <begin position="363"/>
        <end position="495"/>
    </location>
</feature>
<dbReference type="Proteomes" id="UP000450012">
    <property type="component" value="Unassembled WGS sequence"/>
</dbReference>
<dbReference type="GO" id="GO:0052621">
    <property type="term" value="F:diguanylate cyclase activity"/>
    <property type="evidence" value="ECO:0007669"/>
    <property type="project" value="UniProtKB-EC"/>
</dbReference>
<keyword evidence="5" id="KW-1185">Reference proteome</keyword>
<gene>
    <name evidence="4" type="ORF">GTP45_13345</name>
</gene>
<sequence>MADVLSRLNSTGVFFNPSGDRRAEFQSCCGEMFSQLVLCDSVDATGAALVKRETDLLILDLNGFDHLNELAGVGALIRSRAGAAILVLCAYEHSAWLPELMAYGTFDYRICPVLNDELQQAVKQSLAVPADAAAAMQQELLDKEKELRDLLGVQRSLQRALSGIDNIATMSSQICLALCNFPGVRHTSLLHMKSRGDLQLVAQESRNHLDLGRLLQRRDRLLQSPLRDSFPPLMAVSRGELVLLDAPEKSGDPELAMQLHDRNVRMVLALPLRAEPGGPEMGSICLMFDRHITFSREQFACFASLAQFVSFGLGMSELKHQNDALSGQLSQMSTIDTVTGASNRRAGEDNLDNEIRRARRYGLPLSVLTFDVGSFRSANDLYGSAVGDPALRKIAETVLGRLRTSDTLARMRGEEFLIVATHTTAADGMRLAEKLRTAITEADLPGAGFGATVSISLGVTQVGADEGSATVLDRLDTALHRAKRAGRNCIELATA</sequence>
<protein>
    <recommendedName>
        <fullName evidence="1">diguanylate cyclase</fullName>
        <ecNumber evidence="1">2.7.7.65</ecNumber>
    </recommendedName>
</protein>
<dbReference type="SUPFAM" id="SSF55781">
    <property type="entry name" value="GAF domain-like"/>
    <property type="match status" value="1"/>
</dbReference>
<dbReference type="Gene3D" id="3.30.450.40">
    <property type="match status" value="1"/>
</dbReference>
<dbReference type="SMART" id="SM00267">
    <property type="entry name" value="GGDEF"/>
    <property type="match status" value="1"/>
</dbReference>
<evidence type="ECO:0000313" key="4">
    <source>
        <dbReference type="EMBL" id="MYM67814.1"/>
    </source>
</evidence>
<dbReference type="GO" id="GO:0043709">
    <property type="term" value="P:cell adhesion involved in single-species biofilm formation"/>
    <property type="evidence" value="ECO:0007669"/>
    <property type="project" value="TreeGrafter"/>
</dbReference>
<dbReference type="CDD" id="cd01949">
    <property type="entry name" value="GGDEF"/>
    <property type="match status" value="1"/>
</dbReference>
<dbReference type="EC" id="2.7.7.65" evidence="1"/>
<name>A0A7X4GSG6_9BURK</name>
<dbReference type="PANTHER" id="PTHR45138">
    <property type="entry name" value="REGULATORY COMPONENTS OF SENSORY TRANSDUCTION SYSTEM"/>
    <property type="match status" value="1"/>
</dbReference>
<dbReference type="NCBIfam" id="TIGR00254">
    <property type="entry name" value="GGDEF"/>
    <property type="match status" value="1"/>
</dbReference>
<dbReference type="SUPFAM" id="SSF55073">
    <property type="entry name" value="Nucleotide cyclase"/>
    <property type="match status" value="1"/>
</dbReference>
<reference evidence="4 5" key="1">
    <citation type="submission" date="2019-12" db="EMBL/GenBank/DDBJ databases">
        <title>Novel species isolated from a subtropical stream in China.</title>
        <authorList>
            <person name="Lu H."/>
        </authorList>
    </citation>
    <scope>NUCLEOTIDE SEQUENCE [LARGE SCALE GENOMIC DNA]</scope>
    <source>
        <strain evidence="4 5">FT55W</strain>
    </source>
</reference>
<dbReference type="PANTHER" id="PTHR45138:SF9">
    <property type="entry name" value="DIGUANYLATE CYCLASE DGCM-RELATED"/>
    <property type="match status" value="1"/>
</dbReference>
<evidence type="ECO:0000313" key="5">
    <source>
        <dbReference type="Proteomes" id="UP000450012"/>
    </source>
</evidence>
<dbReference type="PROSITE" id="PS50887">
    <property type="entry name" value="GGDEF"/>
    <property type="match status" value="1"/>
</dbReference>
<organism evidence="4 5">
    <name type="scientific">Duganella rivi</name>
    <dbReference type="NCBI Taxonomy" id="2666083"/>
    <lineage>
        <taxon>Bacteria</taxon>
        <taxon>Pseudomonadati</taxon>
        <taxon>Pseudomonadota</taxon>
        <taxon>Betaproteobacteria</taxon>
        <taxon>Burkholderiales</taxon>
        <taxon>Oxalobacteraceae</taxon>
        <taxon>Telluria group</taxon>
        <taxon>Duganella</taxon>
    </lineage>
</organism>
<dbReference type="Gene3D" id="3.30.70.270">
    <property type="match status" value="1"/>
</dbReference>
<dbReference type="InterPro" id="IPR050469">
    <property type="entry name" value="Diguanylate_Cyclase"/>
</dbReference>
<dbReference type="InterPro" id="IPR000160">
    <property type="entry name" value="GGDEF_dom"/>
</dbReference>
<dbReference type="InterPro" id="IPR043128">
    <property type="entry name" value="Rev_trsase/Diguanyl_cyclase"/>
</dbReference>
<dbReference type="InterPro" id="IPR011006">
    <property type="entry name" value="CheY-like_superfamily"/>
</dbReference>
<dbReference type="InterPro" id="IPR029016">
    <property type="entry name" value="GAF-like_dom_sf"/>
</dbReference>
<dbReference type="GO" id="GO:1902201">
    <property type="term" value="P:negative regulation of bacterial-type flagellum-dependent cell motility"/>
    <property type="evidence" value="ECO:0007669"/>
    <property type="project" value="TreeGrafter"/>
</dbReference>
<dbReference type="GO" id="GO:0005886">
    <property type="term" value="C:plasma membrane"/>
    <property type="evidence" value="ECO:0007669"/>
    <property type="project" value="TreeGrafter"/>
</dbReference>
<dbReference type="Pfam" id="PF00990">
    <property type="entry name" value="GGDEF"/>
    <property type="match status" value="1"/>
</dbReference>
<dbReference type="RefSeq" id="WP_161014380.1">
    <property type="nucleotide sequence ID" value="NZ_WWCK01000004.1"/>
</dbReference>
<evidence type="ECO:0000259" key="3">
    <source>
        <dbReference type="PROSITE" id="PS50887"/>
    </source>
</evidence>
<dbReference type="InterPro" id="IPR029787">
    <property type="entry name" value="Nucleotide_cyclase"/>
</dbReference>
<dbReference type="EMBL" id="WWCK01000004">
    <property type="protein sequence ID" value="MYM67814.1"/>
    <property type="molecule type" value="Genomic_DNA"/>
</dbReference>
<proteinExistence type="predicted"/>
<comment type="catalytic activity">
    <reaction evidence="2">
        <text>2 GTP = 3',3'-c-di-GMP + 2 diphosphate</text>
        <dbReference type="Rhea" id="RHEA:24898"/>
        <dbReference type="ChEBI" id="CHEBI:33019"/>
        <dbReference type="ChEBI" id="CHEBI:37565"/>
        <dbReference type="ChEBI" id="CHEBI:58805"/>
        <dbReference type="EC" id="2.7.7.65"/>
    </reaction>
</comment>
<comment type="caution">
    <text evidence="4">The sequence shown here is derived from an EMBL/GenBank/DDBJ whole genome shotgun (WGS) entry which is preliminary data.</text>
</comment>
<evidence type="ECO:0000256" key="2">
    <source>
        <dbReference type="ARBA" id="ARBA00034247"/>
    </source>
</evidence>
<accession>A0A7X4GSG6</accession>
<evidence type="ECO:0000256" key="1">
    <source>
        <dbReference type="ARBA" id="ARBA00012528"/>
    </source>
</evidence>
<dbReference type="SUPFAM" id="SSF52172">
    <property type="entry name" value="CheY-like"/>
    <property type="match status" value="1"/>
</dbReference>